<dbReference type="AlphaFoldDB" id="A0A7X8YIJ8"/>
<evidence type="ECO:0000313" key="11">
    <source>
        <dbReference type="EMBL" id="NLS14467.1"/>
    </source>
</evidence>
<dbReference type="InterPro" id="IPR036034">
    <property type="entry name" value="PDZ_sf"/>
</dbReference>
<feature type="domain" description="Type II secretion system protein GspC N-terminal" evidence="10">
    <location>
        <begin position="39"/>
        <end position="180"/>
    </location>
</feature>
<keyword evidence="3" id="KW-0813">Transport</keyword>
<evidence type="ECO:0000256" key="2">
    <source>
        <dbReference type="ARBA" id="ARBA00007986"/>
    </source>
</evidence>
<dbReference type="SUPFAM" id="SSF50156">
    <property type="entry name" value="PDZ domain-like"/>
    <property type="match status" value="1"/>
</dbReference>
<evidence type="ECO:0000256" key="5">
    <source>
        <dbReference type="ARBA" id="ARBA00022519"/>
    </source>
</evidence>
<proteinExistence type="inferred from homology"/>
<reference evidence="11 12" key="1">
    <citation type="submission" date="2020-04" db="EMBL/GenBank/DDBJ databases">
        <title>Vibrio sp. SM6, a novel species isolated from seawater.</title>
        <authorList>
            <person name="Wang X."/>
        </authorList>
    </citation>
    <scope>NUCLEOTIDE SEQUENCE [LARGE SCALE GENOMIC DNA]</scope>
    <source>
        <strain evidence="11 12">SM6</strain>
    </source>
</reference>
<dbReference type="InterPro" id="IPR001639">
    <property type="entry name" value="T2SS_protein-GspC"/>
</dbReference>
<evidence type="ECO:0000256" key="8">
    <source>
        <dbReference type="ARBA" id="ARBA00022989"/>
    </source>
</evidence>
<organism evidence="11 12">
    <name type="scientific">Vibrio agarilyticus</name>
    <dbReference type="NCBI Taxonomy" id="2726741"/>
    <lineage>
        <taxon>Bacteria</taxon>
        <taxon>Pseudomonadati</taxon>
        <taxon>Pseudomonadota</taxon>
        <taxon>Gammaproteobacteria</taxon>
        <taxon>Vibrionales</taxon>
        <taxon>Vibrionaceae</taxon>
        <taxon>Vibrio</taxon>
    </lineage>
</organism>
<dbReference type="Gene3D" id="2.30.42.10">
    <property type="match status" value="1"/>
</dbReference>
<dbReference type="GO" id="GO:0005886">
    <property type="term" value="C:plasma membrane"/>
    <property type="evidence" value="ECO:0007669"/>
    <property type="project" value="UniProtKB-SubCell"/>
</dbReference>
<keyword evidence="7" id="KW-0653">Protein transport</keyword>
<keyword evidence="6" id="KW-0812">Transmembrane</keyword>
<sequence length="308" mass="33122">MKQLEFGRSLSTSPVWARLRANSVPIQRRVSTLTAVTFVALSGWTLGQVVWLVYPNNTPTVAQWQPPAVSSSASTSTSNGLNIAPLKAANLFGQYQERQAPVVKKPVVVQEAPETRLNLVLVGAVSSSAAEKGLAVIANRGKQATYGIGEVVDGTRASLKAVFVDRVIIDNQGRDETLMLEGVDYSKTPTSIAQRNDSASSAPALSDEQISQARAEIAANPQAIFQYVRLSPVKKDQQVIGYRVSPGKNASLFDGVGLKNGDIAVQINGSDLNDPAAMTGIFKSITEQNELNLTVERDGQQHDIYIQF</sequence>
<evidence type="ECO:0000256" key="4">
    <source>
        <dbReference type="ARBA" id="ARBA00022475"/>
    </source>
</evidence>
<keyword evidence="9" id="KW-0472">Membrane</keyword>
<keyword evidence="12" id="KW-1185">Reference proteome</keyword>
<dbReference type="Pfam" id="PF11356">
    <property type="entry name" value="T2SSC"/>
    <property type="match status" value="1"/>
</dbReference>
<dbReference type="RefSeq" id="WP_168837563.1">
    <property type="nucleotide sequence ID" value="NZ_JABAIK010000021.1"/>
</dbReference>
<keyword evidence="8" id="KW-1133">Transmembrane helix</keyword>
<dbReference type="InterPro" id="IPR024961">
    <property type="entry name" value="T2SS_GspC_N"/>
</dbReference>
<comment type="similarity">
    <text evidence="2">Belongs to the GSP C family.</text>
</comment>
<dbReference type="GO" id="GO:0015628">
    <property type="term" value="P:protein secretion by the type II secretion system"/>
    <property type="evidence" value="ECO:0007669"/>
    <property type="project" value="InterPro"/>
</dbReference>
<evidence type="ECO:0000256" key="7">
    <source>
        <dbReference type="ARBA" id="ARBA00022927"/>
    </source>
</evidence>
<evidence type="ECO:0000256" key="6">
    <source>
        <dbReference type="ARBA" id="ARBA00022692"/>
    </source>
</evidence>
<keyword evidence="4" id="KW-1003">Cell membrane</keyword>
<comment type="caution">
    <text evidence="11">The sequence shown here is derived from an EMBL/GenBank/DDBJ whole genome shotgun (WGS) entry which is preliminary data.</text>
</comment>
<evidence type="ECO:0000313" key="12">
    <source>
        <dbReference type="Proteomes" id="UP000535589"/>
    </source>
</evidence>
<accession>A0A7X8YIJ8</accession>
<evidence type="ECO:0000256" key="3">
    <source>
        <dbReference type="ARBA" id="ARBA00022448"/>
    </source>
</evidence>
<evidence type="ECO:0000256" key="1">
    <source>
        <dbReference type="ARBA" id="ARBA00004533"/>
    </source>
</evidence>
<dbReference type="NCBIfam" id="TIGR01713">
    <property type="entry name" value="typeII_sec_gspC"/>
    <property type="match status" value="1"/>
</dbReference>
<gene>
    <name evidence="11" type="primary">gspC</name>
    <name evidence="11" type="ORF">HGP28_16475</name>
</gene>
<evidence type="ECO:0000256" key="9">
    <source>
        <dbReference type="ARBA" id="ARBA00023136"/>
    </source>
</evidence>
<dbReference type="Gene3D" id="2.30.30.830">
    <property type="match status" value="1"/>
</dbReference>
<evidence type="ECO:0000259" key="10">
    <source>
        <dbReference type="Pfam" id="PF11356"/>
    </source>
</evidence>
<protein>
    <submittedName>
        <fullName evidence="11">Type II secretion system protein GspC</fullName>
    </submittedName>
</protein>
<keyword evidence="5" id="KW-0997">Cell inner membrane</keyword>
<dbReference type="EMBL" id="JABAIK010000021">
    <property type="protein sequence ID" value="NLS14467.1"/>
    <property type="molecule type" value="Genomic_DNA"/>
</dbReference>
<dbReference type="Proteomes" id="UP000535589">
    <property type="component" value="Unassembled WGS sequence"/>
</dbReference>
<dbReference type="GO" id="GO:0015627">
    <property type="term" value="C:type II protein secretion system complex"/>
    <property type="evidence" value="ECO:0007669"/>
    <property type="project" value="InterPro"/>
</dbReference>
<name>A0A7X8YIJ8_9VIBR</name>
<comment type="subcellular location">
    <subcellularLocation>
        <location evidence="1">Cell inner membrane</location>
    </subcellularLocation>
</comment>